<feature type="domain" description="BAR" evidence="7">
    <location>
        <begin position="141"/>
        <end position="358"/>
    </location>
</feature>
<dbReference type="SUPFAM" id="SSF103657">
    <property type="entry name" value="BAR/IMD domain-like"/>
    <property type="match status" value="1"/>
</dbReference>
<evidence type="ECO:0000259" key="7">
    <source>
        <dbReference type="PROSITE" id="PS51021"/>
    </source>
</evidence>
<dbReference type="PROSITE" id="PS51021">
    <property type="entry name" value="BAR"/>
    <property type="match status" value="1"/>
</dbReference>
<feature type="region of interest" description="Disordered" evidence="4">
    <location>
        <begin position="395"/>
        <end position="416"/>
    </location>
</feature>
<dbReference type="Pfam" id="PF14604">
    <property type="entry name" value="SH3_9"/>
    <property type="match status" value="1"/>
</dbReference>
<keyword evidence="1 3" id="KW-0728">SH3 domain</keyword>
<evidence type="ECO:0000313" key="8">
    <source>
        <dbReference type="EMBL" id="CAD7628030.1"/>
    </source>
</evidence>
<dbReference type="GO" id="GO:0005737">
    <property type="term" value="C:cytoplasm"/>
    <property type="evidence" value="ECO:0007669"/>
    <property type="project" value="InterPro"/>
</dbReference>
<feature type="domain" description="DH" evidence="6">
    <location>
        <begin position="1"/>
        <end position="100"/>
    </location>
</feature>
<dbReference type="GO" id="GO:0005085">
    <property type="term" value="F:guanyl-nucleotide exchange factor activity"/>
    <property type="evidence" value="ECO:0007669"/>
    <property type="project" value="UniProtKB-KW"/>
</dbReference>
<dbReference type="InterPro" id="IPR035899">
    <property type="entry name" value="DBL_dom_sf"/>
</dbReference>
<evidence type="ECO:0000259" key="6">
    <source>
        <dbReference type="PROSITE" id="PS50010"/>
    </source>
</evidence>
<organism evidence="8">
    <name type="scientific">Medioppia subpectinata</name>
    <dbReference type="NCBI Taxonomy" id="1979941"/>
    <lineage>
        <taxon>Eukaryota</taxon>
        <taxon>Metazoa</taxon>
        <taxon>Ecdysozoa</taxon>
        <taxon>Arthropoda</taxon>
        <taxon>Chelicerata</taxon>
        <taxon>Arachnida</taxon>
        <taxon>Acari</taxon>
        <taxon>Acariformes</taxon>
        <taxon>Sarcoptiformes</taxon>
        <taxon>Oribatida</taxon>
        <taxon>Brachypylina</taxon>
        <taxon>Oppioidea</taxon>
        <taxon>Oppiidae</taxon>
        <taxon>Medioppia</taxon>
    </lineage>
</organism>
<evidence type="ECO:0000256" key="2">
    <source>
        <dbReference type="ARBA" id="ARBA00022658"/>
    </source>
</evidence>
<feature type="region of interest" description="Disordered" evidence="4">
    <location>
        <begin position="554"/>
        <end position="574"/>
    </location>
</feature>
<evidence type="ECO:0000256" key="1">
    <source>
        <dbReference type="ARBA" id="ARBA00022443"/>
    </source>
</evidence>
<dbReference type="SUPFAM" id="SSF48065">
    <property type="entry name" value="DBL homology domain (DH-domain)"/>
    <property type="match status" value="1"/>
</dbReference>
<dbReference type="EMBL" id="CAJPIZ010005296">
    <property type="protein sequence ID" value="CAG2108460.1"/>
    <property type="molecule type" value="Genomic_DNA"/>
</dbReference>
<dbReference type="EMBL" id="OC859871">
    <property type="protein sequence ID" value="CAD7628030.1"/>
    <property type="molecule type" value="Genomic_DNA"/>
</dbReference>
<dbReference type="SUPFAM" id="SSF50044">
    <property type="entry name" value="SH3-domain"/>
    <property type="match status" value="2"/>
</dbReference>
<dbReference type="InterPro" id="IPR036028">
    <property type="entry name" value="SH3-like_dom_sf"/>
</dbReference>
<gene>
    <name evidence="8" type="ORF">OSB1V03_LOCUS8453</name>
</gene>
<dbReference type="Gene3D" id="2.30.30.40">
    <property type="entry name" value="SH3 Domains"/>
    <property type="match status" value="2"/>
</dbReference>
<proteinExistence type="predicted"/>
<evidence type="ECO:0008006" key="10">
    <source>
        <dbReference type="Google" id="ProtNLM"/>
    </source>
</evidence>
<dbReference type="InterPro" id="IPR051492">
    <property type="entry name" value="Dynamin-Rho_GEF"/>
</dbReference>
<feature type="domain" description="SH3" evidence="5">
    <location>
        <begin position="683"/>
        <end position="747"/>
    </location>
</feature>
<dbReference type="PANTHER" id="PTHR22834:SF20">
    <property type="entry name" value="SH3 DOMAIN-CONTAINING PROTEIN"/>
    <property type="match status" value="1"/>
</dbReference>
<dbReference type="PROSITE" id="PS50002">
    <property type="entry name" value="SH3"/>
    <property type="match status" value="1"/>
</dbReference>
<name>A0A7R9Q1L7_9ACAR</name>
<keyword evidence="2" id="KW-0344">Guanine-nucleotide releasing factor</keyword>
<reference evidence="8" key="1">
    <citation type="submission" date="2020-11" db="EMBL/GenBank/DDBJ databases">
        <authorList>
            <person name="Tran Van P."/>
        </authorList>
    </citation>
    <scope>NUCLEOTIDE SEQUENCE</scope>
</reference>
<dbReference type="PROSITE" id="PS50010">
    <property type="entry name" value="DH_2"/>
    <property type="match status" value="1"/>
</dbReference>
<evidence type="ECO:0000256" key="4">
    <source>
        <dbReference type="SAM" id="MobiDB-lite"/>
    </source>
</evidence>
<dbReference type="Gene3D" id="1.20.900.10">
    <property type="entry name" value="Dbl homology (DH) domain"/>
    <property type="match status" value="1"/>
</dbReference>
<dbReference type="OrthoDB" id="27823at2759"/>
<dbReference type="Pfam" id="PF03114">
    <property type="entry name" value="BAR"/>
    <property type="match status" value="1"/>
</dbReference>
<dbReference type="Gene3D" id="1.20.1270.60">
    <property type="entry name" value="Arfaptin homology (AH) domain/BAR domain"/>
    <property type="match status" value="1"/>
</dbReference>
<dbReference type="InterPro" id="IPR027267">
    <property type="entry name" value="AH/BAR_dom_sf"/>
</dbReference>
<dbReference type="InterPro" id="IPR000219">
    <property type="entry name" value="DH_dom"/>
</dbReference>
<keyword evidence="9" id="KW-1185">Reference proteome</keyword>
<feature type="region of interest" description="Disordered" evidence="4">
    <location>
        <begin position="596"/>
        <end position="615"/>
    </location>
</feature>
<protein>
    <recommendedName>
        <fullName evidence="10">Dynamin-binding protein</fullName>
    </recommendedName>
</protein>
<dbReference type="Pfam" id="PF00621">
    <property type="entry name" value="RhoGEF"/>
    <property type="match status" value="1"/>
</dbReference>
<sequence>MKVAYSLYCENHDQLQPLWIKYQGQLEAKQYLQRGLDVMREKTNCFDIPSVLIKPVQRILKYPLLLNELHKCTEDGHEDKPDLILAIDRIADMATHINEFKRRQDLVYKYRTESSHKLTSRLSKLNLHTVIKKGSRLGHRISSTLGLSNVTKDDEFNGVMQKFRAVEKTIKIFAKDKEAFMKSVEDFSKQGLIAVEAIAEYYDKRNKQQEVDQLRTTHRVMVQQYWQQFDSQVNTDVTPVLDKLMAKFSGPNKLIAKRFDKLTDYDSSSKKLECNKDTTRQRGLQEQQQLAKHVYEALNTQLIEELPQLCALSLQILDDCIQAFLLARKRLIGRIAKHHLALLELPLVLGFANGSSADITETFHIKHNLITEKLLAEISLLSTQTFPNVTTSLGFHSSQSDLRRQSTRSSRRSSQLSNVNISVAKTVGVNTNTNKNVNQSASQRMYLQARYQSHQLYVATAAYEAIDVLDIYLNVGDLVGVVKRQDPMGNSHRWYVDTGSAQGFVLSNILIVYHDDSWVTPPNAPEMSARPQTLYESPEKRALCFSENQKSLQSQYNSSPLNDSSNSGSSLAQHQYKVHPTPDFPVHLRHDIETHRYEEVNDSPPRYSRLDIPNSRDNSLLSFDESVDEKQRFQNKLDHSFDEFDPLYASNDPQLASTIASTDHRYEEVPEEKTSPPQRQWLSDTNLHFAAYPFKAVDTNQMSLEFGQPVAVLKDRDLNGNTQWWFVEDREGRTGYVPSNYLQKYQTK</sequence>
<feature type="compositionally biased region" description="Low complexity" evidence="4">
    <location>
        <begin position="557"/>
        <end position="570"/>
    </location>
</feature>
<evidence type="ECO:0000256" key="3">
    <source>
        <dbReference type="PROSITE-ProRule" id="PRU00192"/>
    </source>
</evidence>
<dbReference type="InterPro" id="IPR001452">
    <property type="entry name" value="SH3_domain"/>
</dbReference>
<dbReference type="SMART" id="SM00721">
    <property type="entry name" value="BAR"/>
    <property type="match status" value="1"/>
</dbReference>
<accession>A0A7R9Q1L7</accession>
<dbReference type="InterPro" id="IPR004148">
    <property type="entry name" value="BAR_dom"/>
</dbReference>
<dbReference type="PANTHER" id="PTHR22834">
    <property type="entry name" value="NUCLEAR FUSION PROTEIN FUS2"/>
    <property type="match status" value="1"/>
</dbReference>
<evidence type="ECO:0000259" key="5">
    <source>
        <dbReference type="PROSITE" id="PS50002"/>
    </source>
</evidence>
<dbReference type="SMART" id="SM00326">
    <property type="entry name" value="SH3"/>
    <property type="match status" value="2"/>
</dbReference>
<dbReference type="AlphaFoldDB" id="A0A7R9Q1L7"/>
<dbReference type="Proteomes" id="UP000759131">
    <property type="component" value="Unassembled WGS sequence"/>
</dbReference>
<evidence type="ECO:0000313" key="9">
    <source>
        <dbReference type="Proteomes" id="UP000759131"/>
    </source>
</evidence>